<feature type="short sequence motif" description="Histidine triad motif" evidence="2 3">
    <location>
        <begin position="96"/>
        <end position="100"/>
    </location>
</feature>
<dbReference type="AlphaFoldDB" id="A0A0G0FUW7"/>
<evidence type="ECO:0000256" key="1">
    <source>
        <dbReference type="PIRSR" id="PIRSR601310-1"/>
    </source>
</evidence>
<sequence>MADCVFCKIINKEIPAEIIYEDNEMIAFKDINPSAPLHYLIVPKEHIQSIMSLENNHGEIISKIIFTAKKVAEKAGLKGYKLVFNVGREGGQIINHLHLHLLGGWTKQSDIDLMPHP</sequence>
<name>A0A0G0FUW7_9BACT</name>
<feature type="domain" description="HIT" evidence="4">
    <location>
        <begin position="5"/>
        <end position="113"/>
    </location>
</feature>
<accession>A0A0G0FUW7</accession>
<gene>
    <name evidence="5" type="ORF">US36_C0015G0006</name>
</gene>
<dbReference type="Gene3D" id="3.30.428.10">
    <property type="entry name" value="HIT-like"/>
    <property type="match status" value="1"/>
</dbReference>
<feature type="active site" description="Tele-AMP-histidine intermediate" evidence="1">
    <location>
        <position position="98"/>
    </location>
</feature>
<comment type="caution">
    <text evidence="5">The sequence shown here is derived from an EMBL/GenBank/DDBJ whole genome shotgun (WGS) entry which is preliminary data.</text>
</comment>
<dbReference type="InterPro" id="IPR011146">
    <property type="entry name" value="HIT-like"/>
</dbReference>
<dbReference type="InterPro" id="IPR036265">
    <property type="entry name" value="HIT-like_sf"/>
</dbReference>
<dbReference type="Pfam" id="PF11969">
    <property type="entry name" value="DcpS_C"/>
    <property type="match status" value="1"/>
</dbReference>
<evidence type="ECO:0000259" key="4">
    <source>
        <dbReference type="PROSITE" id="PS51084"/>
    </source>
</evidence>
<organism evidence="5 6">
    <name type="scientific">Candidatus Wolfebacteria bacterium GW2011_GWC1_37_10</name>
    <dbReference type="NCBI Taxonomy" id="1619010"/>
    <lineage>
        <taxon>Bacteria</taxon>
        <taxon>Candidatus Wolfeibacteriota</taxon>
    </lineage>
</organism>
<dbReference type="Proteomes" id="UP000034044">
    <property type="component" value="Unassembled WGS sequence"/>
</dbReference>
<dbReference type="PROSITE" id="PS00892">
    <property type="entry name" value="HIT_1"/>
    <property type="match status" value="1"/>
</dbReference>
<dbReference type="InterPro" id="IPR001310">
    <property type="entry name" value="Histidine_triad_HIT"/>
</dbReference>
<dbReference type="PANTHER" id="PTHR23089">
    <property type="entry name" value="HISTIDINE TRIAD HIT PROTEIN"/>
    <property type="match status" value="1"/>
</dbReference>
<dbReference type="CDD" id="cd01276">
    <property type="entry name" value="PKCI_related"/>
    <property type="match status" value="1"/>
</dbReference>
<proteinExistence type="predicted"/>
<dbReference type="InterPro" id="IPR019808">
    <property type="entry name" value="Histidine_triad_CS"/>
</dbReference>
<evidence type="ECO:0000256" key="3">
    <source>
        <dbReference type="PROSITE-ProRule" id="PRU00464"/>
    </source>
</evidence>
<dbReference type="PRINTS" id="PR00332">
    <property type="entry name" value="HISTRIAD"/>
</dbReference>
<evidence type="ECO:0000256" key="2">
    <source>
        <dbReference type="PIRSR" id="PIRSR601310-3"/>
    </source>
</evidence>
<protein>
    <submittedName>
        <fullName evidence="5">Histidine triad (HIT) protein</fullName>
    </submittedName>
</protein>
<evidence type="ECO:0000313" key="5">
    <source>
        <dbReference type="EMBL" id="KKQ21697.1"/>
    </source>
</evidence>
<dbReference type="GO" id="GO:0003824">
    <property type="term" value="F:catalytic activity"/>
    <property type="evidence" value="ECO:0007669"/>
    <property type="project" value="InterPro"/>
</dbReference>
<dbReference type="PROSITE" id="PS51084">
    <property type="entry name" value="HIT_2"/>
    <property type="match status" value="1"/>
</dbReference>
<dbReference type="EMBL" id="LBSR01000015">
    <property type="protein sequence ID" value="KKQ21697.1"/>
    <property type="molecule type" value="Genomic_DNA"/>
</dbReference>
<evidence type="ECO:0000313" key="6">
    <source>
        <dbReference type="Proteomes" id="UP000034044"/>
    </source>
</evidence>
<reference evidence="5 6" key="1">
    <citation type="journal article" date="2015" name="Nature">
        <title>rRNA introns, odd ribosomes, and small enigmatic genomes across a large radiation of phyla.</title>
        <authorList>
            <person name="Brown C.T."/>
            <person name="Hug L.A."/>
            <person name="Thomas B.C."/>
            <person name="Sharon I."/>
            <person name="Castelle C.J."/>
            <person name="Singh A."/>
            <person name="Wilkins M.J."/>
            <person name="Williams K.H."/>
            <person name="Banfield J.F."/>
        </authorList>
    </citation>
    <scope>NUCLEOTIDE SEQUENCE [LARGE SCALE GENOMIC DNA]</scope>
</reference>
<dbReference type="SUPFAM" id="SSF54197">
    <property type="entry name" value="HIT-like"/>
    <property type="match status" value="1"/>
</dbReference>